<dbReference type="Proteomes" id="UP001497535">
    <property type="component" value="Unassembled WGS sequence"/>
</dbReference>
<comment type="caution">
    <text evidence="1">The sequence shown here is derived from an EMBL/GenBank/DDBJ whole genome shotgun (WGS) entry which is preliminary data.</text>
</comment>
<dbReference type="EMBL" id="CAVMJV010000037">
    <property type="protein sequence ID" value="CAK5079290.1"/>
    <property type="molecule type" value="Genomic_DNA"/>
</dbReference>
<reference evidence="1" key="1">
    <citation type="submission" date="2023-11" db="EMBL/GenBank/DDBJ databases">
        <authorList>
            <person name="Poullet M."/>
        </authorList>
    </citation>
    <scope>NUCLEOTIDE SEQUENCE</scope>
    <source>
        <strain evidence="1">E1834</strain>
    </source>
</reference>
<accession>A0ACB0ZJS2</accession>
<keyword evidence="2" id="KW-1185">Reference proteome</keyword>
<organism evidence="1 2">
    <name type="scientific">Meloidogyne enterolobii</name>
    <name type="common">Root-knot nematode worm</name>
    <name type="synonym">Meloidogyne mayaguensis</name>
    <dbReference type="NCBI Taxonomy" id="390850"/>
    <lineage>
        <taxon>Eukaryota</taxon>
        <taxon>Metazoa</taxon>
        <taxon>Ecdysozoa</taxon>
        <taxon>Nematoda</taxon>
        <taxon>Chromadorea</taxon>
        <taxon>Rhabditida</taxon>
        <taxon>Tylenchina</taxon>
        <taxon>Tylenchomorpha</taxon>
        <taxon>Tylenchoidea</taxon>
        <taxon>Meloidogynidae</taxon>
        <taxon>Meloidogyninae</taxon>
        <taxon>Meloidogyne</taxon>
    </lineage>
</organism>
<sequence length="54" mass="6108">MDFLAAGTGSMVNNASYYYHRHGSNILVRYDLDTTEQIQSDSLGPISYLDCKKF</sequence>
<evidence type="ECO:0000313" key="2">
    <source>
        <dbReference type="Proteomes" id="UP001497535"/>
    </source>
</evidence>
<gene>
    <name evidence="1" type="ORF">MENTE1834_LOCUS26389</name>
</gene>
<protein>
    <submittedName>
        <fullName evidence="1">Uncharacterized protein</fullName>
    </submittedName>
</protein>
<evidence type="ECO:0000313" key="1">
    <source>
        <dbReference type="EMBL" id="CAK5079290.1"/>
    </source>
</evidence>
<proteinExistence type="predicted"/>
<name>A0ACB0ZJS2_MELEN</name>